<feature type="non-terminal residue" evidence="1">
    <location>
        <position position="122"/>
    </location>
</feature>
<accession>A0A4S8MCP9</accession>
<dbReference type="EMBL" id="ML179107">
    <property type="protein sequence ID" value="THV00240.1"/>
    <property type="molecule type" value="Genomic_DNA"/>
</dbReference>
<proteinExistence type="predicted"/>
<organism evidence="1 2">
    <name type="scientific">Dendrothele bispora (strain CBS 962.96)</name>
    <dbReference type="NCBI Taxonomy" id="1314807"/>
    <lineage>
        <taxon>Eukaryota</taxon>
        <taxon>Fungi</taxon>
        <taxon>Dikarya</taxon>
        <taxon>Basidiomycota</taxon>
        <taxon>Agaricomycotina</taxon>
        <taxon>Agaricomycetes</taxon>
        <taxon>Agaricomycetidae</taxon>
        <taxon>Agaricales</taxon>
        <taxon>Agaricales incertae sedis</taxon>
        <taxon>Dendrothele</taxon>
    </lineage>
</organism>
<keyword evidence="2" id="KW-1185">Reference proteome</keyword>
<sequence length="122" mass="13386">MTKAYAKAMNQEHHVYYSEDWVIMNDKKTVLAGRCAEDAWSTEIKADAQDLSGKLGLVIGMPVIIVDNIAVELNVSNGSRGTLVGITYYTMNGRRFAVTADVRLPNYVNPDPTAPNPNVVTL</sequence>
<evidence type="ECO:0000313" key="2">
    <source>
        <dbReference type="Proteomes" id="UP000297245"/>
    </source>
</evidence>
<dbReference type="OrthoDB" id="2843231at2759"/>
<protein>
    <submittedName>
        <fullName evidence="1">Uncharacterized protein</fullName>
    </submittedName>
</protein>
<name>A0A4S8MCP9_DENBC</name>
<dbReference type="AlphaFoldDB" id="A0A4S8MCP9"/>
<gene>
    <name evidence="1" type="ORF">K435DRAFT_572081</name>
</gene>
<reference evidence="1 2" key="1">
    <citation type="journal article" date="2019" name="Nat. Ecol. Evol.">
        <title>Megaphylogeny resolves global patterns of mushroom evolution.</title>
        <authorList>
            <person name="Varga T."/>
            <person name="Krizsan K."/>
            <person name="Foldi C."/>
            <person name="Dima B."/>
            <person name="Sanchez-Garcia M."/>
            <person name="Sanchez-Ramirez S."/>
            <person name="Szollosi G.J."/>
            <person name="Szarkandi J.G."/>
            <person name="Papp V."/>
            <person name="Albert L."/>
            <person name="Andreopoulos W."/>
            <person name="Angelini C."/>
            <person name="Antonin V."/>
            <person name="Barry K.W."/>
            <person name="Bougher N.L."/>
            <person name="Buchanan P."/>
            <person name="Buyck B."/>
            <person name="Bense V."/>
            <person name="Catcheside P."/>
            <person name="Chovatia M."/>
            <person name="Cooper J."/>
            <person name="Damon W."/>
            <person name="Desjardin D."/>
            <person name="Finy P."/>
            <person name="Geml J."/>
            <person name="Haridas S."/>
            <person name="Hughes K."/>
            <person name="Justo A."/>
            <person name="Karasinski D."/>
            <person name="Kautmanova I."/>
            <person name="Kiss B."/>
            <person name="Kocsube S."/>
            <person name="Kotiranta H."/>
            <person name="LaButti K.M."/>
            <person name="Lechner B.E."/>
            <person name="Liimatainen K."/>
            <person name="Lipzen A."/>
            <person name="Lukacs Z."/>
            <person name="Mihaltcheva S."/>
            <person name="Morgado L.N."/>
            <person name="Niskanen T."/>
            <person name="Noordeloos M.E."/>
            <person name="Ohm R.A."/>
            <person name="Ortiz-Santana B."/>
            <person name="Ovrebo C."/>
            <person name="Racz N."/>
            <person name="Riley R."/>
            <person name="Savchenko A."/>
            <person name="Shiryaev A."/>
            <person name="Soop K."/>
            <person name="Spirin V."/>
            <person name="Szebenyi C."/>
            <person name="Tomsovsky M."/>
            <person name="Tulloss R.E."/>
            <person name="Uehling J."/>
            <person name="Grigoriev I.V."/>
            <person name="Vagvolgyi C."/>
            <person name="Papp T."/>
            <person name="Martin F.M."/>
            <person name="Miettinen O."/>
            <person name="Hibbett D.S."/>
            <person name="Nagy L.G."/>
        </authorList>
    </citation>
    <scope>NUCLEOTIDE SEQUENCE [LARGE SCALE GENOMIC DNA]</scope>
    <source>
        <strain evidence="1 2">CBS 962.96</strain>
    </source>
</reference>
<evidence type="ECO:0000313" key="1">
    <source>
        <dbReference type="EMBL" id="THV00240.1"/>
    </source>
</evidence>
<dbReference type="Proteomes" id="UP000297245">
    <property type="component" value="Unassembled WGS sequence"/>
</dbReference>